<accession>A0A285PAJ3</accession>
<organism evidence="4 5">
    <name type="scientific">Terribacillus aidingensis</name>
    <dbReference type="NCBI Taxonomy" id="586416"/>
    <lineage>
        <taxon>Bacteria</taxon>
        <taxon>Bacillati</taxon>
        <taxon>Bacillota</taxon>
        <taxon>Bacilli</taxon>
        <taxon>Bacillales</taxon>
        <taxon>Bacillaceae</taxon>
        <taxon>Terribacillus</taxon>
    </lineage>
</organism>
<gene>
    <name evidence="4" type="ORF">SAMN05421503_3186</name>
</gene>
<protein>
    <submittedName>
        <fullName evidence="4">Uncharacterized membrane protein YkoI</fullName>
    </submittedName>
</protein>
<dbReference type="EMBL" id="OBEK01000005">
    <property type="protein sequence ID" value="SNZ17156.1"/>
    <property type="molecule type" value="Genomic_DNA"/>
</dbReference>
<feature type="compositionally biased region" description="Acidic residues" evidence="1">
    <location>
        <begin position="171"/>
        <end position="183"/>
    </location>
</feature>
<evidence type="ECO:0000256" key="2">
    <source>
        <dbReference type="SAM" id="SignalP"/>
    </source>
</evidence>
<feature type="domain" description="PepSY" evidence="3">
    <location>
        <begin position="38"/>
        <end position="91"/>
    </location>
</feature>
<dbReference type="InterPro" id="IPR025711">
    <property type="entry name" value="PepSY"/>
</dbReference>
<dbReference type="RefSeq" id="WP_179637130.1">
    <property type="nucleotide sequence ID" value="NZ_OBEK01000005.1"/>
</dbReference>
<feature type="chain" id="PRO_5012357411" evidence="2">
    <location>
        <begin position="29"/>
        <end position="183"/>
    </location>
</feature>
<feature type="signal peptide" evidence="2">
    <location>
        <begin position="1"/>
        <end position="28"/>
    </location>
</feature>
<feature type="region of interest" description="Disordered" evidence="1">
    <location>
        <begin position="88"/>
        <end position="107"/>
    </location>
</feature>
<dbReference type="STRING" id="586416.GZ22_00680"/>
<feature type="region of interest" description="Disordered" evidence="1">
    <location>
        <begin position="160"/>
        <end position="183"/>
    </location>
</feature>
<keyword evidence="5" id="KW-1185">Reference proteome</keyword>
<feature type="domain" description="PepSY" evidence="3">
    <location>
        <begin position="111"/>
        <end position="168"/>
    </location>
</feature>
<feature type="compositionally biased region" description="Basic and acidic residues" evidence="1">
    <location>
        <begin position="88"/>
        <end position="97"/>
    </location>
</feature>
<dbReference type="Gene3D" id="3.10.450.40">
    <property type="match status" value="2"/>
</dbReference>
<evidence type="ECO:0000313" key="5">
    <source>
        <dbReference type="Proteomes" id="UP000219356"/>
    </source>
</evidence>
<evidence type="ECO:0000313" key="4">
    <source>
        <dbReference type="EMBL" id="SNZ17156.1"/>
    </source>
</evidence>
<dbReference type="Pfam" id="PF03413">
    <property type="entry name" value="PepSY"/>
    <property type="match status" value="2"/>
</dbReference>
<proteinExistence type="predicted"/>
<dbReference type="AlphaFoldDB" id="A0A285PAJ3"/>
<evidence type="ECO:0000259" key="3">
    <source>
        <dbReference type="Pfam" id="PF03413"/>
    </source>
</evidence>
<sequence length="183" mass="19926">MKKKNLAASGLAVVLAAGLGFGYHHVSADDNVPTDTKVDLNHAIDNASKEQAGTITSVELDSQNGKAYYEVDIHDDKVEYDLRVNADDGTVDAKKDNDNDDDNNQVSQPKVDIKTAAETALAQEKGATLTDISLDEDDGKLEYEVELRNGKEEIEVTIDAETGEVTYTEKEMDDDQDDDGDDD</sequence>
<dbReference type="Proteomes" id="UP000219356">
    <property type="component" value="Unassembled WGS sequence"/>
</dbReference>
<name>A0A285PAJ3_9BACI</name>
<reference evidence="5" key="1">
    <citation type="submission" date="2017-09" db="EMBL/GenBank/DDBJ databases">
        <authorList>
            <person name="Varghese N."/>
            <person name="Submissions S."/>
        </authorList>
    </citation>
    <scope>NUCLEOTIDE SEQUENCE [LARGE SCALE GENOMIC DNA]</scope>
    <source>
        <strain evidence="5">CGMCC 1.8913</strain>
    </source>
</reference>
<evidence type="ECO:0000256" key="1">
    <source>
        <dbReference type="SAM" id="MobiDB-lite"/>
    </source>
</evidence>
<keyword evidence="2" id="KW-0732">Signal</keyword>